<name>A0AAD6UAQ6_9AGAR</name>
<sequence>MAGQTIPRNWVTACRHWPAFGLPRLLDTLACVVDAQGCFTQAGYEGLERRLICRTSLLSSPESRAPSGTSAITPRDAPSPPPTPFIPFRECDGIRLHVVPFISARIDLPTSRDPSPSRPSLLSHERLLWAVFSAVFLSSAMQRELGIEPA</sequence>
<reference evidence="2" key="1">
    <citation type="submission" date="2023-03" db="EMBL/GenBank/DDBJ databases">
        <title>Massive genome expansion in bonnet fungi (Mycena s.s.) driven by repeated elements and novel gene families across ecological guilds.</title>
        <authorList>
            <consortium name="Lawrence Berkeley National Laboratory"/>
            <person name="Harder C.B."/>
            <person name="Miyauchi S."/>
            <person name="Viragh M."/>
            <person name="Kuo A."/>
            <person name="Thoen E."/>
            <person name="Andreopoulos B."/>
            <person name="Lu D."/>
            <person name="Skrede I."/>
            <person name="Drula E."/>
            <person name="Henrissat B."/>
            <person name="Morin E."/>
            <person name="Kohler A."/>
            <person name="Barry K."/>
            <person name="LaButti K."/>
            <person name="Morin E."/>
            <person name="Salamov A."/>
            <person name="Lipzen A."/>
            <person name="Mereny Z."/>
            <person name="Hegedus B."/>
            <person name="Baldrian P."/>
            <person name="Stursova M."/>
            <person name="Weitz H."/>
            <person name="Taylor A."/>
            <person name="Grigoriev I.V."/>
            <person name="Nagy L.G."/>
            <person name="Martin F."/>
            <person name="Kauserud H."/>
        </authorList>
    </citation>
    <scope>NUCLEOTIDE SEQUENCE</scope>
    <source>
        <strain evidence="2">CBHHK173m</strain>
    </source>
</reference>
<proteinExistence type="predicted"/>
<evidence type="ECO:0000256" key="1">
    <source>
        <dbReference type="SAM" id="MobiDB-lite"/>
    </source>
</evidence>
<feature type="compositionally biased region" description="Polar residues" evidence="1">
    <location>
        <begin position="59"/>
        <end position="72"/>
    </location>
</feature>
<feature type="region of interest" description="Disordered" evidence="1">
    <location>
        <begin position="59"/>
        <end position="84"/>
    </location>
</feature>
<dbReference type="Proteomes" id="UP001222325">
    <property type="component" value="Unassembled WGS sequence"/>
</dbReference>
<dbReference type="AlphaFoldDB" id="A0AAD6UAQ6"/>
<gene>
    <name evidence="2" type="ORF">B0H15DRAFT_947205</name>
</gene>
<keyword evidence="3" id="KW-1185">Reference proteome</keyword>
<comment type="caution">
    <text evidence="2">The sequence shown here is derived from an EMBL/GenBank/DDBJ whole genome shotgun (WGS) entry which is preliminary data.</text>
</comment>
<organism evidence="2 3">
    <name type="scientific">Mycena belliarum</name>
    <dbReference type="NCBI Taxonomy" id="1033014"/>
    <lineage>
        <taxon>Eukaryota</taxon>
        <taxon>Fungi</taxon>
        <taxon>Dikarya</taxon>
        <taxon>Basidiomycota</taxon>
        <taxon>Agaricomycotina</taxon>
        <taxon>Agaricomycetes</taxon>
        <taxon>Agaricomycetidae</taxon>
        <taxon>Agaricales</taxon>
        <taxon>Marasmiineae</taxon>
        <taxon>Mycenaceae</taxon>
        <taxon>Mycena</taxon>
    </lineage>
</organism>
<accession>A0AAD6UAQ6</accession>
<evidence type="ECO:0000313" key="3">
    <source>
        <dbReference type="Proteomes" id="UP001222325"/>
    </source>
</evidence>
<protein>
    <submittedName>
        <fullName evidence="2">Uncharacterized protein</fullName>
    </submittedName>
</protein>
<dbReference type="EMBL" id="JARJCN010000015">
    <property type="protein sequence ID" value="KAJ7093868.1"/>
    <property type="molecule type" value="Genomic_DNA"/>
</dbReference>
<evidence type="ECO:0000313" key="2">
    <source>
        <dbReference type="EMBL" id="KAJ7093868.1"/>
    </source>
</evidence>